<evidence type="ECO:0000259" key="1">
    <source>
        <dbReference type="Pfam" id="PF13372"/>
    </source>
</evidence>
<sequence length="445" mass="49225">MKKNLLLLLTALVSSGFVSFAQAQGVSIDAEVRSRAEYRDGFQKPLATGKGVDGAYVNNLRTKLNLLYDYEGVKSKISLQDTRTYGSTTVKDTGGKLGVLEAWGEYNFTPAFSFVLGRQALEYDDKRLFSASNWSNAQQAHDLLLLKYVAGDFTAHFGSAWNNRTDDQTRIFYDVASSYKALNYLWLTKPVGPVAISVIWVNDLYETSKTTEDNKVKIDKKIHRNTVGANANLSDKNNPFSLYATAYYQFGYDNSTNDNLNNSLLQGKSSQGNSLSAYLVALKAQYKFSPQWSALAGADLYSGSKNDIEAGKSNTFNKLYGTNHAFNGSIEYWSTLPKQGLLDVFAGATGKFTPKFDINATFHFFTTAQEISVAPGAEKVGKGLGSELDLTANYTLSKQLAVQGGWSTYFTNKGTEALKNVSDTRFPQWAYIQLTFKPSFFSQKL</sequence>
<organism evidence="2">
    <name type="scientific">termite gut metagenome</name>
    <dbReference type="NCBI Taxonomy" id="433724"/>
    <lineage>
        <taxon>unclassified sequences</taxon>
        <taxon>metagenomes</taxon>
        <taxon>organismal metagenomes</taxon>
    </lineage>
</organism>
<name>A0A5J4RQT3_9ZZZZ</name>
<comment type="caution">
    <text evidence="2">The sequence shown here is derived from an EMBL/GenBank/DDBJ whole genome shotgun (WGS) entry which is preliminary data.</text>
</comment>
<reference evidence="2" key="1">
    <citation type="submission" date="2019-03" db="EMBL/GenBank/DDBJ databases">
        <title>Single cell metagenomics reveals metabolic interactions within the superorganism composed of flagellate Streblomastix strix and complex community of Bacteroidetes bacteria on its surface.</title>
        <authorList>
            <person name="Treitli S.C."/>
            <person name="Kolisko M."/>
            <person name="Husnik F."/>
            <person name="Keeling P."/>
            <person name="Hampl V."/>
        </authorList>
    </citation>
    <scope>NUCLEOTIDE SEQUENCE</scope>
    <source>
        <strain evidence="2">STM</strain>
    </source>
</reference>
<evidence type="ECO:0000313" key="2">
    <source>
        <dbReference type="EMBL" id="KAA6336296.1"/>
    </source>
</evidence>
<gene>
    <name evidence="2" type="ORF">EZS27_015539</name>
</gene>
<dbReference type="InterPro" id="IPR053728">
    <property type="entry name" value="Alginate_Permeability_Chnl"/>
</dbReference>
<dbReference type="Pfam" id="PF13372">
    <property type="entry name" value="Alginate_exp"/>
    <property type="match status" value="1"/>
</dbReference>
<protein>
    <recommendedName>
        <fullName evidence="1">Alginate export domain-containing protein</fullName>
    </recommendedName>
</protein>
<feature type="domain" description="Alginate export" evidence="1">
    <location>
        <begin position="27"/>
        <end position="406"/>
    </location>
</feature>
<dbReference type="AlphaFoldDB" id="A0A5J4RQT3"/>
<accession>A0A5J4RQT3</accession>
<proteinExistence type="predicted"/>
<dbReference type="EMBL" id="SNRY01000809">
    <property type="protein sequence ID" value="KAA6336296.1"/>
    <property type="molecule type" value="Genomic_DNA"/>
</dbReference>
<dbReference type="Gene3D" id="2.40.160.100">
    <property type="match status" value="1"/>
</dbReference>
<dbReference type="InterPro" id="IPR025388">
    <property type="entry name" value="Alginate_export_dom"/>
</dbReference>